<dbReference type="SUPFAM" id="SSF50475">
    <property type="entry name" value="FMN-binding split barrel"/>
    <property type="match status" value="1"/>
</dbReference>
<dbReference type="Gene3D" id="2.30.110.10">
    <property type="entry name" value="Electron Transport, Fmn-binding Protein, Chain A"/>
    <property type="match status" value="1"/>
</dbReference>
<evidence type="ECO:0008006" key="2">
    <source>
        <dbReference type="Google" id="ProtNLM"/>
    </source>
</evidence>
<dbReference type="AlphaFoldDB" id="A0A0F9RM70"/>
<organism evidence="1">
    <name type="scientific">marine sediment metagenome</name>
    <dbReference type="NCBI Taxonomy" id="412755"/>
    <lineage>
        <taxon>unclassified sequences</taxon>
        <taxon>metagenomes</taxon>
        <taxon>ecological metagenomes</taxon>
    </lineage>
</organism>
<name>A0A0F9RM70_9ZZZZ</name>
<dbReference type="PANTHER" id="PTHR34071:SF2">
    <property type="entry name" value="FLAVIN-NUCLEOTIDE-BINDING PROTEIN"/>
    <property type="match status" value="1"/>
</dbReference>
<proteinExistence type="predicted"/>
<dbReference type="Pfam" id="PF12900">
    <property type="entry name" value="Pyridox_ox_2"/>
    <property type="match status" value="1"/>
</dbReference>
<dbReference type="InterPro" id="IPR024747">
    <property type="entry name" value="Pyridox_Oxase-rel"/>
</dbReference>
<reference evidence="1" key="1">
    <citation type="journal article" date="2015" name="Nature">
        <title>Complex archaea that bridge the gap between prokaryotes and eukaryotes.</title>
        <authorList>
            <person name="Spang A."/>
            <person name="Saw J.H."/>
            <person name="Jorgensen S.L."/>
            <person name="Zaremba-Niedzwiedzka K."/>
            <person name="Martijn J."/>
            <person name="Lind A.E."/>
            <person name="van Eijk R."/>
            <person name="Schleper C."/>
            <person name="Guy L."/>
            <person name="Ettema T.J."/>
        </authorList>
    </citation>
    <scope>NUCLEOTIDE SEQUENCE</scope>
</reference>
<dbReference type="EMBL" id="LAZR01001091">
    <property type="protein sequence ID" value="KKN50877.1"/>
    <property type="molecule type" value="Genomic_DNA"/>
</dbReference>
<dbReference type="InterPro" id="IPR012349">
    <property type="entry name" value="Split_barrel_FMN-bd"/>
</dbReference>
<protein>
    <recommendedName>
        <fullName evidence="2">Pyridoxamine 5'-phosphate oxidase putative domain-containing protein</fullName>
    </recommendedName>
</protein>
<evidence type="ECO:0000313" key="1">
    <source>
        <dbReference type="EMBL" id="KKN50877.1"/>
    </source>
</evidence>
<gene>
    <name evidence="1" type="ORF">LCGC14_0628360</name>
</gene>
<sequence length="161" mass="18795">MKYHMRRNEKEITNKKEIHEILKGGKYAIISLARDNEAYIITLSYVYDQEKHALYFHCAKEGQKIDFIKFNSSVCGTIIEDNGYKEGCIQAFRSLVFRGKIVIVDNLQEKKYAFDVLLNHLEKNKNKMKDKHFNNDGAYDKPAILRLDIKEITGKEEKAES</sequence>
<comment type="caution">
    <text evidence="1">The sequence shown here is derived from an EMBL/GenBank/DDBJ whole genome shotgun (WGS) entry which is preliminary data.</text>
</comment>
<dbReference type="PANTHER" id="PTHR34071">
    <property type="entry name" value="5-NITROIMIDAZOLE ANTIBIOTICS RESISTANCE PROTEIN, NIMA-FAMILY-RELATED PROTEIN-RELATED"/>
    <property type="match status" value="1"/>
</dbReference>
<accession>A0A0F9RM70</accession>